<dbReference type="InterPro" id="IPR052476">
    <property type="entry name" value="UBAC1"/>
</dbReference>
<evidence type="ECO:0000313" key="3">
    <source>
        <dbReference type="EMBL" id="KFB41501.1"/>
    </source>
</evidence>
<accession>A0A084VU57</accession>
<dbReference type="InterPro" id="IPR057650">
    <property type="entry name" value="UBL_UBAC1"/>
</dbReference>
<organism evidence="3">
    <name type="scientific">Anopheles sinensis</name>
    <name type="common">Mosquito</name>
    <dbReference type="NCBI Taxonomy" id="74873"/>
    <lineage>
        <taxon>Eukaryota</taxon>
        <taxon>Metazoa</taxon>
        <taxon>Ecdysozoa</taxon>
        <taxon>Arthropoda</taxon>
        <taxon>Hexapoda</taxon>
        <taxon>Insecta</taxon>
        <taxon>Pterygota</taxon>
        <taxon>Neoptera</taxon>
        <taxon>Endopterygota</taxon>
        <taxon>Diptera</taxon>
        <taxon>Nematocera</taxon>
        <taxon>Culicoidea</taxon>
        <taxon>Culicidae</taxon>
        <taxon>Anophelinae</taxon>
        <taxon>Anopheles</taxon>
    </lineage>
</organism>
<feature type="compositionally biased region" description="Low complexity" evidence="1">
    <location>
        <begin position="26"/>
        <end position="59"/>
    </location>
</feature>
<proteinExistence type="predicted"/>
<dbReference type="AlphaFoldDB" id="A0A084VU57"/>
<evidence type="ECO:0000256" key="1">
    <source>
        <dbReference type="SAM" id="MobiDB-lite"/>
    </source>
</evidence>
<reference evidence="3 5" key="1">
    <citation type="journal article" date="2014" name="BMC Genomics">
        <title>Genome sequence of Anopheles sinensis provides insight into genetics basis of mosquito competence for malaria parasites.</title>
        <authorList>
            <person name="Zhou D."/>
            <person name="Zhang D."/>
            <person name="Ding G."/>
            <person name="Shi L."/>
            <person name="Hou Q."/>
            <person name="Ye Y."/>
            <person name="Xu Y."/>
            <person name="Zhou H."/>
            <person name="Xiong C."/>
            <person name="Li S."/>
            <person name="Yu J."/>
            <person name="Hong S."/>
            <person name="Yu X."/>
            <person name="Zou P."/>
            <person name="Chen C."/>
            <person name="Chang X."/>
            <person name="Wang W."/>
            <person name="Lv Y."/>
            <person name="Sun Y."/>
            <person name="Ma L."/>
            <person name="Shen B."/>
            <person name="Zhu C."/>
        </authorList>
    </citation>
    <scope>NUCLEOTIDE SEQUENCE [LARGE SCALE GENOMIC DNA]</scope>
</reference>
<evidence type="ECO:0000259" key="2">
    <source>
        <dbReference type="PROSITE" id="PS50030"/>
    </source>
</evidence>
<protein>
    <submittedName>
        <fullName evidence="3">AGAP002436-PA-like protein</fullName>
    </submittedName>
</protein>
<reference evidence="4" key="2">
    <citation type="submission" date="2020-05" db="UniProtKB">
        <authorList>
            <consortium name="EnsemblMetazoa"/>
        </authorList>
    </citation>
    <scope>IDENTIFICATION</scope>
</reference>
<dbReference type="GO" id="GO:0000151">
    <property type="term" value="C:ubiquitin ligase complex"/>
    <property type="evidence" value="ECO:0007669"/>
    <property type="project" value="TreeGrafter"/>
</dbReference>
<dbReference type="VEuPathDB" id="VectorBase:ASIC009102"/>
<sequence length="609" mass="66668">MIPWMREKFAERRARWQQSRKHQPRGAAADGVSSCSSASSTSGAPSASEPSSGTATPATNVSPVHQQQQQQQSQQPNARPHGHKHRHGQRTARQKLHPSQQPSTSSASGSWRSRSKHSAHRDDGEVGHGHEQTVALRIISPRGGMVDVEVLRSLNGRQLKMHALEKFASNAFTMPHFSSDLDELADRYRIIRSHSRRIFRDDELLANCDVQDDEEFLLVAKRIDPAPLEESLKGPSAAEILAATRHIPLSRINQASVNFNLGMLQSDLQQDLRRIMISLSKASAYVHGTGPCAEKLIALFHQRLINRKRHQISSVETLLEMGFSLDKINQALQITKNVFPAALDWLIQNDSTAKLFNCDKSGSGVNAVVASSSSFCVTTNQTQPTTVTNDAGSNPTSSQPDMNNTKPFSTPSSSSSSSPGQSVDEPEQAGCEAGEGESEDENGSPKTKDPFTIKQENVAALLEIVRMYSEKTVVPAPELVISISEMGFEEESVREALVATHNNQAAACEWLLGNRVKSVQGLNDGLPDDSPILRVLMASPQVQISLGNPKMFIALISMLDNSSTMTMWLSDNDTSSVLGHILRTYHEEKHIVAINQFNNAQGSSGQQQR</sequence>
<dbReference type="Gene3D" id="1.10.8.10">
    <property type="entry name" value="DNA helicase RuvA subunit, C-terminal domain"/>
    <property type="match status" value="2"/>
</dbReference>
<dbReference type="VEuPathDB" id="VectorBase:ASIS008811"/>
<dbReference type="PANTHER" id="PTHR46738">
    <property type="entry name" value="UBIQUITIN-ASSOCIATED DOMAIN-CONTAINING PROTEIN 1"/>
    <property type="match status" value="1"/>
</dbReference>
<dbReference type="Pfam" id="PF22562">
    <property type="entry name" value="UBA_7"/>
    <property type="match status" value="1"/>
</dbReference>
<dbReference type="STRING" id="74873.A0A084VU57"/>
<evidence type="ECO:0000313" key="4">
    <source>
        <dbReference type="EnsemblMetazoa" id="ASIC009102-PA"/>
    </source>
</evidence>
<feature type="compositionally biased region" description="Low complexity" evidence="1">
    <location>
        <begin position="66"/>
        <end position="75"/>
    </location>
</feature>
<dbReference type="EMBL" id="KE525099">
    <property type="protein sequence ID" value="KFB41501.1"/>
    <property type="molecule type" value="Genomic_DNA"/>
</dbReference>
<feature type="compositionally biased region" description="Basic residues" evidence="1">
    <location>
        <begin position="80"/>
        <end position="96"/>
    </location>
</feature>
<dbReference type="SMART" id="SM00165">
    <property type="entry name" value="UBA"/>
    <property type="match status" value="2"/>
</dbReference>
<dbReference type="InterPro" id="IPR015940">
    <property type="entry name" value="UBA"/>
</dbReference>
<feature type="compositionally biased region" description="Basic and acidic residues" evidence="1">
    <location>
        <begin position="120"/>
        <end position="130"/>
    </location>
</feature>
<feature type="compositionally biased region" description="Basic and acidic residues" evidence="1">
    <location>
        <begin position="1"/>
        <end position="14"/>
    </location>
</feature>
<dbReference type="PANTHER" id="PTHR46738:SF1">
    <property type="entry name" value="UBIQUITIN-ASSOCIATED DOMAIN-CONTAINING PROTEIN 1"/>
    <property type="match status" value="1"/>
</dbReference>
<evidence type="ECO:0000313" key="5">
    <source>
        <dbReference type="Proteomes" id="UP000030765"/>
    </source>
</evidence>
<feature type="domain" description="UBA" evidence="2">
    <location>
        <begin position="467"/>
        <end position="514"/>
    </location>
</feature>
<dbReference type="InterPro" id="IPR041927">
    <property type="entry name" value="UBA2_UBAC1"/>
</dbReference>
<gene>
    <name evidence="3" type="ORF">ZHAS_00009102</name>
</gene>
<name>A0A084VU57_ANOSI</name>
<dbReference type="OrthoDB" id="336240at2759"/>
<dbReference type="OMA" id="WLIQNDS"/>
<feature type="region of interest" description="Disordered" evidence="1">
    <location>
        <begin position="382"/>
        <end position="451"/>
    </location>
</feature>
<keyword evidence="5" id="KW-1185">Reference proteome</keyword>
<feature type="region of interest" description="Disordered" evidence="1">
    <location>
        <begin position="1"/>
        <end position="130"/>
    </location>
</feature>
<dbReference type="CDD" id="cd14304">
    <property type="entry name" value="UBA2_KPC2"/>
    <property type="match status" value="1"/>
</dbReference>
<dbReference type="PROSITE" id="PS50030">
    <property type="entry name" value="UBA"/>
    <property type="match status" value="2"/>
</dbReference>
<dbReference type="InterPro" id="IPR009060">
    <property type="entry name" value="UBA-like_sf"/>
</dbReference>
<dbReference type="EMBL" id="ATLV01016640">
    <property type="status" value="NOT_ANNOTATED_CDS"/>
    <property type="molecule type" value="Genomic_DNA"/>
</dbReference>
<dbReference type="Proteomes" id="UP000030765">
    <property type="component" value="Unassembled WGS sequence"/>
</dbReference>
<feature type="domain" description="UBA" evidence="2">
    <location>
        <begin position="304"/>
        <end position="349"/>
    </location>
</feature>
<dbReference type="Pfam" id="PF23326">
    <property type="entry name" value="UBL_UBAC1"/>
    <property type="match status" value="1"/>
</dbReference>
<dbReference type="SUPFAM" id="SSF46934">
    <property type="entry name" value="UBA-like"/>
    <property type="match status" value="2"/>
</dbReference>
<feature type="compositionally biased region" description="Polar residues" evidence="1">
    <location>
        <begin position="390"/>
        <end position="411"/>
    </location>
</feature>
<feature type="compositionally biased region" description="Low complexity" evidence="1">
    <location>
        <begin position="98"/>
        <end position="112"/>
    </location>
</feature>
<dbReference type="EnsemblMetazoa" id="ASIC009102-RA">
    <property type="protein sequence ID" value="ASIC009102-PA"/>
    <property type="gene ID" value="ASIC009102"/>
</dbReference>